<dbReference type="GO" id="GO:0005886">
    <property type="term" value="C:plasma membrane"/>
    <property type="evidence" value="ECO:0007669"/>
    <property type="project" value="UniProtKB-SubCell"/>
</dbReference>
<evidence type="ECO:0000259" key="9">
    <source>
        <dbReference type="Pfam" id="PF02366"/>
    </source>
</evidence>
<dbReference type="AlphaFoldDB" id="A0A844GQ98"/>
<evidence type="ECO:0000313" key="11">
    <source>
        <dbReference type="Proteomes" id="UP000437131"/>
    </source>
</evidence>
<feature type="transmembrane region" description="Helical" evidence="8">
    <location>
        <begin position="426"/>
        <end position="448"/>
    </location>
</feature>
<dbReference type="EMBL" id="WMIA01000003">
    <property type="protein sequence ID" value="MTF38080.1"/>
    <property type="molecule type" value="Genomic_DNA"/>
</dbReference>
<comment type="subcellular location">
    <subcellularLocation>
        <location evidence="1">Cell membrane</location>
        <topology evidence="1">Multi-pass membrane protein</topology>
    </subcellularLocation>
</comment>
<evidence type="ECO:0000256" key="1">
    <source>
        <dbReference type="ARBA" id="ARBA00004651"/>
    </source>
</evidence>
<evidence type="ECO:0000256" key="4">
    <source>
        <dbReference type="ARBA" id="ARBA00022679"/>
    </source>
</evidence>
<evidence type="ECO:0000256" key="5">
    <source>
        <dbReference type="ARBA" id="ARBA00022692"/>
    </source>
</evidence>
<feature type="transmembrane region" description="Helical" evidence="8">
    <location>
        <begin position="14"/>
        <end position="34"/>
    </location>
</feature>
<dbReference type="Pfam" id="PF02366">
    <property type="entry name" value="PMT"/>
    <property type="match status" value="1"/>
</dbReference>
<comment type="caution">
    <text evidence="10">The sequence shown here is derived from an EMBL/GenBank/DDBJ whole genome shotgun (WGS) entry which is preliminary data.</text>
</comment>
<feature type="domain" description="ArnT-like N-terminal" evidence="9">
    <location>
        <begin position="41"/>
        <end position="255"/>
    </location>
</feature>
<keyword evidence="5 8" id="KW-0812">Transmembrane</keyword>
<evidence type="ECO:0000256" key="8">
    <source>
        <dbReference type="SAM" id="Phobius"/>
    </source>
</evidence>
<proteinExistence type="predicted"/>
<reference evidence="10 11" key="1">
    <citation type="submission" date="2019-11" db="EMBL/GenBank/DDBJ databases">
        <title>Isolation of a new High Light Tolerant Cyanobacteria.</title>
        <authorList>
            <person name="Dobson Z."/>
            <person name="Vaughn N."/>
            <person name="Vaughn M."/>
            <person name="Fromme P."/>
            <person name="Mazor Y."/>
        </authorList>
    </citation>
    <scope>NUCLEOTIDE SEQUENCE [LARGE SCALE GENOMIC DNA]</scope>
    <source>
        <strain evidence="10 11">0216</strain>
    </source>
</reference>
<feature type="transmembrane region" description="Helical" evidence="8">
    <location>
        <begin position="155"/>
        <end position="174"/>
    </location>
</feature>
<evidence type="ECO:0000256" key="6">
    <source>
        <dbReference type="ARBA" id="ARBA00022989"/>
    </source>
</evidence>
<feature type="transmembrane region" description="Helical" evidence="8">
    <location>
        <begin position="238"/>
        <end position="255"/>
    </location>
</feature>
<dbReference type="GO" id="GO:0000030">
    <property type="term" value="F:mannosyltransferase activity"/>
    <property type="evidence" value="ECO:0007669"/>
    <property type="project" value="InterPro"/>
</dbReference>
<feature type="transmembrane region" description="Helical" evidence="8">
    <location>
        <begin position="455"/>
        <end position="476"/>
    </location>
</feature>
<dbReference type="GO" id="GO:0010041">
    <property type="term" value="P:response to iron(III) ion"/>
    <property type="evidence" value="ECO:0007669"/>
    <property type="project" value="TreeGrafter"/>
</dbReference>
<keyword evidence="2" id="KW-1003">Cell membrane</keyword>
<accession>A0A844GQ98</accession>
<keyword evidence="3" id="KW-0328">Glycosyltransferase</keyword>
<dbReference type="GO" id="GO:0006493">
    <property type="term" value="P:protein O-linked glycosylation"/>
    <property type="evidence" value="ECO:0007669"/>
    <property type="project" value="InterPro"/>
</dbReference>
<feature type="transmembrane region" description="Helical" evidence="8">
    <location>
        <begin position="383"/>
        <end position="406"/>
    </location>
</feature>
<name>A0A844GQ98_9CHRO</name>
<protein>
    <submittedName>
        <fullName evidence="10">Phospholipid carrier-dependent glycosyltransferase</fullName>
    </submittedName>
</protein>
<dbReference type="InterPro" id="IPR003342">
    <property type="entry name" value="ArnT-like_N"/>
</dbReference>
<feature type="transmembrane region" description="Helical" evidence="8">
    <location>
        <begin position="284"/>
        <end position="306"/>
    </location>
</feature>
<organism evidence="10 11">
    <name type="scientific">Cyanobacterium aponinum 0216</name>
    <dbReference type="NCBI Taxonomy" id="2676140"/>
    <lineage>
        <taxon>Bacteria</taxon>
        <taxon>Bacillati</taxon>
        <taxon>Cyanobacteriota</taxon>
        <taxon>Cyanophyceae</taxon>
        <taxon>Oscillatoriophycideae</taxon>
        <taxon>Chroococcales</taxon>
        <taxon>Geminocystaceae</taxon>
        <taxon>Cyanobacterium</taxon>
    </lineage>
</organism>
<evidence type="ECO:0000256" key="2">
    <source>
        <dbReference type="ARBA" id="ARBA00022475"/>
    </source>
</evidence>
<dbReference type="InterPro" id="IPR050297">
    <property type="entry name" value="LipidA_mod_glycosyltrf_83"/>
</dbReference>
<feature type="transmembrane region" description="Helical" evidence="8">
    <location>
        <begin position="350"/>
        <end position="371"/>
    </location>
</feature>
<gene>
    <name evidence="10" type="ORF">GGC33_03985</name>
</gene>
<keyword evidence="7 8" id="KW-0472">Membrane</keyword>
<feature type="transmembrane region" description="Helical" evidence="8">
    <location>
        <begin position="97"/>
        <end position="119"/>
    </location>
</feature>
<evidence type="ECO:0000256" key="3">
    <source>
        <dbReference type="ARBA" id="ARBA00022676"/>
    </source>
</evidence>
<feature type="transmembrane region" description="Helical" evidence="8">
    <location>
        <begin position="70"/>
        <end position="91"/>
    </location>
</feature>
<dbReference type="PANTHER" id="PTHR33908:SF3">
    <property type="entry name" value="UNDECAPRENYL PHOSPHATE-ALPHA-4-AMINO-4-DEOXY-L-ARABINOSE ARABINOSYL TRANSFERASE"/>
    <property type="match status" value="1"/>
</dbReference>
<dbReference type="GO" id="GO:0009103">
    <property type="term" value="P:lipopolysaccharide biosynthetic process"/>
    <property type="evidence" value="ECO:0007669"/>
    <property type="project" value="UniProtKB-ARBA"/>
</dbReference>
<dbReference type="PANTHER" id="PTHR33908">
    <property type="entry name" value="MANNOSYLTRANSFERASE YKCB-RELATED"/>
    <property type="match status" value="1"/>
</dbReference>
<dbReference type="Proteomes" id="UP000437131">
    <property type="component" value="Unassembled WGS sequence"/>
</dbReference>
<sequence>MQFQQLWHKQSQKLWIVSLICIGIVCWLAFLMGLGNIGLIDKTEALYVEVARQMVLTGNWISPHWNGDYFYSYPAGGYWFLALSFKIFGISEWAARFPVALSAIASVFVVFYTLRYFGFIGEKPEINSPQLWLTAWIGAGIMALNPYWIAWGRVAVSDMLLSSFVGLSMLSFFLGYAQPEKPKQQTVYYCLSPILAAIAVLIKGPIGVILPVLGIVAFLIYVGKFWEIFWEIKPFRALALFLLVALPWYIMATIFDGEIFINEFILESNFQRFTEVVFNHPGPWYYYIIWATVLMLPWSIYFPIAVIQLSCWRIQAVRQSARNSHLGIYAFAWFITTFVFFSSADTKLQGYTLPITPAVVIILALFWGEKLRENKNHKNKNNWLFIISSIVNILILIILAIASGISGKLVGEDPTAPTLAENLVKSGIPIMAAISWGTGAVFGIYLLFKQRLRKWLWSANFIAFLSFITLTFPPLIPLLDRERQLEFREISKQVSQVIKPEEEVFLLGFTRYSTVYYSNQNINFIYDTSELKEFLKTQTMPSDTIIILGESNYLNNSEINNINYDILSEKKAYKLIRIDKKWIMSNGN</sequence>
<evidence type="ECO:0000256" key="7">
    <source>
        <dbReference type="ARBA" id="ARBA00023136"/>
    </source>
</evidence>
<keyword evidence="4 10" id="KW-0808">Transferase</keyword>
<feature type="transmembrane region" description="Helical" evidence="8">
    <location>
        <begin position="131"/>
        <end position="149"/>
    </location>
</feature>
<dbReference type="GO" id="GO:0016763">
    <property type="term" value="F:pentosyltransferase activity"/>
    <property type="evidence" value="ECO:0007669"/>
    <property type="project" value="TreeGrafter"/>
</dbReference>
<keyword evidence="6 8" id="KW-1133">Transmembrane helix</keyword>
<evidence type="ECO:0000313" key="10">
    <source>
        <dbReference type="EMBL" id="MTF38080.1"/>
    </source>
</evidence>
<feature type="transmembrane region" description="Helical" evidence="8">
    <location>
        <begin position="208"/>
        <end position="226"/>
    </location>
</feature>
<dbReference type="RefSeq" id="WP_155082958.1">
    <property type="nucleotide sequence ID" value="NZ_WMIA01000003.1"/>
</dbReference>
<feature type="transmembrane region" description="Helical" evidence="8">
    <location>
        <begin position="326"/>
        <end position="344"/>
    </location>
</feature>